<gene>
    <name evidence="3" type="ORF">GA0070564_10311</name>
</gene>
<feature type="domain" description="Terminase small subunit actinomycetes phage-type" evidence="2">
    <location>
        <begin position="4"/>
        <end position="117"/>
    </location>
</feature>
<name>A0A1C4XD36_9ACTN</name>
<evidence type="ECO:0000256" key="1">
    <source>
        <dbReference type="SAM" id="MobiDB-lite"/>
    </source>
</evidence>
<evidence type="ECO:0000313" key="4">
    <source>
        <dbReference type="Proteomes" id="UP000199504"/>
    </source>
</evidence>
<sequence>MTVAVRRALKAADLDPKDDGVVALVKEYARLMDDAVQLGGLIEDVRAELDDDDKSGRRKLARLEKAVTVYQTTNDLGPKLLAALSALGLTPEARAKDRGDKNASAGTNPLGKLIAIHGAASRKHPA</sequence>
<dbReference type="InterPro" id="IPR057630">
    <property type="entry name" value="Terminase_6"/>
</dbReference>
<protein>
    <recommendedName>
        <fullName evidence="2">Terminase small subunit actinomycetes phage-type domain-containing protein</fullName>
    </recommendedName>
</protein>
<dbReference type="Pfam" id="PF23931">
    <property type="entry name" value="Terminase_6"/>
    <property type="match status" value="1"/>
</dbReference>
<dbReference type="EMBL" id="FMCX01000003">
    <property type="protein sequence ID" value="SCF06453.1"/>
    <property type="molecule type" value="Genomic_DNA"/>
</dbReference>
<keyword evidence="4" id="KW-1185">Reference proteome</keyword>
<proteinExistence type="predicted"/>
<dbReference type="Proteomes" id="UP000199504">
    <property type="component" value="Unassembled WGS sequence"/>
</dbReference>
<evidence type="ECO:0000259" key="2">
    <source>
        <dbReference type="Pfam" id="PF23931"/>
    </source>
</evidence>
<accession>A0A1C4XD36</accession>
<organism evidence="3 4">
    <name type="scientific">Micromonospora mirobrigensis</name>
    <dbReference type="NCBI Taxonomy" id="262898"/>
    <lineage>
        <taxon>Bacteria</taxon>
        <taxon>Bacillati</taxon>
        <taxon>Actinomycetota</taxon>
        <taxon>Actinomycetes</taxon>
        <taxon>Micromonosporales</taxon>
        <taxon>Micromonosporaceae</taxon>
        <taxon>Micromonospora</taxon>
    </lineage>
</organism>
<dbReference type="AlphaFoldDB" id="A0A1C4XD36"/>
<dbReference type="STRING" id="262898.GA0070564_10311"/>
<feature type="region of interest" description="Disordered" evidence="1">
    <location>
        <begin position="94"/>
        <end position="126"/>
    </location>
</feature>
<evidence type="ECO:0000313" key="3">
    <source>
        <dbReference type="EMBL" id="SCF06453.1"/>
    </source>
</evidence>
<reference evidence="4" key="1">
    <citation type="submission" date="2016-06" db="EMBL/GenBank/DDBJ databases">
        <authorList>
            <person name="Varghese N."/>
            <person name="Submissions Spin"/>
        </authorList>
    </citation>
    <scope>NUCLEOTIDE SEQUENCE [LARGE SCALE GENOMIC DNA]</scope>
    <source>
        <strain evidence="4">DSM 44830</strain>
    </source>
</reference>